<proteinExistence type="predicted"/>
<reference evidence="1" key="1">
    <citation type="submission" date="2021-01" db="EMBL/GenBank/DDBJ databases">
        <authorList>
            <person name="Corre E."/>
            <person name="Pelletier E."/>
            <person name="Niang G."/>
            <person name="Scheremetjew M."/>
            <person name="Finn R."/>
            <person name="Kale V."/>
            <person name="Holt S."/>
            <person name="Cochrane G."/>
            <person name="Meng A."/>
            <person name="Brown T."/>
            <person name="Cohen L."/>
        </authorList>
    </citation>
    <scope>NUCLEOTIDE SEQUENCE</scope>
    <source>
        <strain evidence="1">CCAP979/52</strain>
    </source>
</reference>
<sequence>MSHHLREIVLGAEVAARSGRGELPVAHSRLSELLELCKIATDAASQQIKENISLDAIFLPEFAPEVRASNTTEQAHQDQILTKCAIVLSHSASLKCWYQECGTDGLRGMMANLPQVI</sequence>
<accession>A0A7S0QFH2</accession>
<dbReference type="AlphaFoldDB" id="A0A7S0QFH2"/>
<dbReference type="EMBL" id="HBEZ01009001">
    <property type="protein sequence ID" value="CAD8627330.1"/>
    <property type="molecule type" value="Transcribed_RNA"/>
</dbReference>
<gene>
    <name evidence="1" type="ORF">CCUR1050_LOCUS5008</name>
</gene>
<organism evidence="1">
    <name type="scientific">Cryptomonas curvata</name>
    <dbReference type="NCBI Taxonomy" id="233186"/>
    <lineage>
        <taxon>Eukaryota</taxon>
        <taxon>Cryptophyceae</taxon>
        <taxon>Cryptomonadales</taxon>
        <taxon>Cryptomonadaceae</taxon>
        <taxon>Cryptomonas</taxon>
    </lineage>
</organism>
<protein>
    <submittedName>
        <fullName evidence="1">Uncharacterized protein</fullName>
    </submittedName>
</protein>
<name>A0A7S0QFH2_9CRYP</name>
<evidence type="ECO:0000313" key="1">
    <source>
        <dbReference type="EMBL" id="CAD8627330.1"/>
    </source>
</evidence>